<protein>
    <recommendedName>
        <fullName evidence="5">Secreted protein</fullName>
    </recommendedName>
</protein>
<keyword evidence="2" id="KW-0472">Membrane</keyword>
<evidence type="ECO:0000256" key="2">
    <source>
        <dbReference type="SAM" id="Phobius"/>
    </source>
</evidence>
<comment type="caution">
    <text evidence="3">The sequence shown here is derived from an EMBL/GenBank/DDBJ whole genome shotgun (WGS) entry which is preliminary data.</text>
</comment>
<evidence type="ECO:0000313" key="3">
    <source>
        <dbReference type="EMBL" id="TKA08101.1"/>
    </source>
</evidence>
<dbReference type="RefSeq" id="WP_136727058.1">
    <property type="nucleotide sequence ID" value="NZ_SUMC01000034.1"/>
</dbReference>
<keyword evidence="2" id="KW-0812">Transmembrane</keyword>
<sequence>MSTGILIVIIVAVVVIVALVAMALRTMMRRRHLQERFGSEYERTVDAEHNRRAAERELNEREQRHQDLKIRPLPSTVRSRYAQDWNSVQEHFVDSPDRAVSEADQLVNTLMSERGYPTEGYEQQERDLSVEHAETLKHYRIAHEINGRVGGGDSSTEEMRNAMIHYRAMFEALLKDDAASSGGGRS</sequence>
<feature type="region of interest" description="Disordered" evidence="1">
    <location>
        <begin position="43"/>
        <end position="64"/>
    </location>
</feature>
<name>A0A4U0SJ82_9ACTN</name>
<dbReference type="OrthoDB" id="7502542at2"/>
<evidence type="ECO:0000256" key="1">
    <source>
        <dbReference type="SAM" id="MobiDB-lite"/>
    </source>
</evidence>
<gene>
    <name evidence="3" type="ORF">FCI23_29865</name>
</gene>
<evidence type="ECO:0008006" key="5">
    <source>
        <dbReference type="Google" id="ProtNLM"/>
    </source>
</evidence>
<organism evidence="3 4">
    <name type="scientific">Actinacidiphila oryziradicis</name>
    <dbReference type="NCBI Taxonomy" id="2571141"/>
    <lineage>
        <taxon>Bacteria</taxon>
        <taxon>Bacillati</taxon>
        <taxon>Actinomycetota</taxon>
        <taxon>Actinomycetes</taxon>
        <taxon>Kitasatosporales</taxon>
        <taxon>Streptomycetaceae</taxon>
        <taxon>Actinacidiphila</taxon>
    </lineage>
</organism>
<accession>A0A4U0SJ82</accession>
<feature type="transmembrane region" description="Helical" evidence="2">
    <location>
        <begin position="6"/>
        <end position="24"/>
    </location>
</feature>
<dbReference type="EMBL" id="SUMC01000034">
    <property type="protein sequence ID" value="TKA08101.1"/>
    <property type="molecule type" value="Genomic_DNA"/>
</dbReference>
<proteinExistence type="predicted"/>
<reference evidence="3 4" key="1">
    <citation type="submission" date="2019-04" db="EMBL/GenBank/DDBJ databases">
        <title>Streptomyces oryziradicis sp. nov., a novel actinomycete isolated from rhizosphere soil of rice (Oryza sativa L.).</title>
        <authorList>
            <person name="Li C."/>
        </authorList>
    </citation>
    <scope>NUCLEOTIDE SEQUENCE [LARGE SCALE GENOMIC DNA]</scope>
    <source>
        <strain evidence="3 4">NEAU-C40</strain>
    </source>
</reference>
<dbReference type="AlphaFoldDB" id="A0A4U0SJ82"/>
<keyword evidence="4" id="KW-1185">Reference proteome</keyword>
<keyword evidence="2" id="KW-1133">Transmembrane helix</keyword>
<dbReference type="Proteomes" id="UP000305778">
    <property type="component" value="Unassembled WGS sequence"/>
</dbReference>
<evidence type="ECO:0000313" key="4">
    <source>
        <dbReference type="Proteomes" id="UP000305778"/>
    </source>
</evidence>